<evidence type="ECO:0000256" key="3">
    <source>
        <dbReference type="ARBA" id="ARBA00022801"/>
    </source>
</evidence>
<evidence type="ECO:0000256" key="2">
    <source>
        <dbReference type="ARBA" id="ARBA00005582"/>
    </source>
</evidence>
<comment type="caution">
    <text evidence="7">The sequence shown here is derived from an EMBL/GenBank/DDBJ whole genome shotgun (WGS) entry which is preliminary data.</text>
</comment>
<dbReference type="GO" id="GO:0016787">
    <property type="term" value="F:hydrolase activity"/>
    <property type="evidence" value="ECO:0007669"/>
    <property type="project" value="UniProtKB-KW"/>
</dbReference>
<dbReference type="EMBL" id="QEKW01000003">
    <property type="protein sequence ID" value="PVZ12060.1"/>
    <property type="molecule type" value="Genomic_DNA"/>
</dbReference>
<evidence type="ECO:0000259" key="6">
    <source>
        <dbReference type="PROSITE" id="PS51462"/>
    </source>
</evidence>
<dbReference type="PRINTS" id="PR00502">
    <property type="entry name" value="NUDIXFAMILY"/>
</dbReference>
<dbReference type="PROSITE" id="PS51462">
    <property type="entry name" value="NUDIX"/>
    <property type="match status" value="1"/>
</dbReference>
<comment type="similarity">
    <text evidence="2 4">Belongs to the Nudix hydrolase family.</text>
</comment>
<dbReference type="InterPro" id="IPR000086">
    <property type="entry name" value="NUDIX_hydrolase_dom"/>
</dbReference>
<evidence type="ECO:0000313" key="8">
    <source>
        <dbReference type="Proteomes" id="UP000245639"/>
    </source>
</evidence>
<evidence type="ECO:0000256" key="4">
    <source>
        <dbReference type="RuleBase" id="RU003476"/>
    </source>
</evidence>
<keyword evidence="8" id="KW-1185">Reference proteome</keyword>
<comment type="cofactor">
    <cofactor evidence="1">
        <name>Mg(2+)</name>
        <dbReference type="ChEBI" id="CHEBI:18420"/>
    </cofactor>
</comment>
<evidence type="ECO:0000256" key="1">
    <source>
        <dbReference type="ARBA" id="ARBA00001946"/>
    </source>
</evidence>
<name>A0A2U1FJ80_9PSEU</name>
<protein>
    <submittedName>
        <fullName evidence="7">NUDIX domain-containing protein</fullName>
    </submittedName>
</protein>
<dbReference type="InterPro" id="IPR020084">
    <property type="entry name" value="NUDIX_hydrolase_CS"/>
</dbReference>
<dbReference type="Gene3D" id="3.90.79.10">
    <property type="entry name" value="Nucleoside Triphosphate Pyrophosphohydrolase"/>
    <property type="match status" value="1"/>
</dbReference>
<feature type="region of interest" description="Disordered" evidence="5">
    <location>
        <begin position="16"/>
        <end position="43"/>
    </location>
</feature>
<dbReference type="AlphaFoldDB" id="A0A2U1FJ80"/>
<feature type="domain" description="Nudix hydrolase" evidence="6">
    <location>
        <begin position="1"/>
        <end position="112"/>
    </location>
</feature>
<proteinExistence type="inferred from homology"/>
<evidence type="ECO:0000313" key="7">
    <source>
        <dbReference type="EMBL" id="PVZ12060.1"/>
    </source>
</evidence>
<reference evidence="7 8" key="1">
    <citation type="submission" date="2018-04" db="EMBL/GenBank/DDBJ databases">
        <title>Genomic Encyclopedia of Type Strains, Phase IV (KMG-IV): sequencing the most valuable type-strain genomes for metagenomic binning, comparative biology and taxonomic classification.</title>
        <authorList>
            <person name="Goeker M."/>
        </authorList>
    </citation>
    <scope>NUCLEOTIDE SEQUENCE [LARGE SCALE GENOMIC DNA]</scope>
    <source>
        <strain evidence="7 8">DSM 45771</strain>
    </source>
</reference>
<sequence>MLRTHRHVVDRDGWELPGGVVDPGEDPMAAASREAAEETGWRPVGPGRTLVAFEPLPGAAQAPMSVHVWTGAVPGDLPLDPHEPGRARWIPFAEAVRLALAGELLGAGSLVGVLALQAERTR</sequence>
<dbReference type="InterPro" id="IPR020476">
    <property type="entry name" value="Nudix_hydrolase"/>
</dbReference>
<dbReference type="InterPro" id="IPR015797">
    <property type="entry name" value="NUDIX_hydrolase-like_dom_sf"/>
</dbReference>
<dbReference type="SUPFAM" id="SSF55811">
    <property type="entry name" value="Nudix"/>
    <property type="match status" value="1"/>
</dbReference>
<dbReference type="PANTHER" id="PTHR43046">
    <property type="entry name" value="GDP-MANNOSE MANNOSYL HYDROLASE"/>
    <property type="match status" value="1"/>
</dbReference>
<dbReference type="PANTHER" id="PTHR43046:SF14">
    <property type="entry name" value="MUTT_NUDIX FAMILY PROTEIN"/>
    <property type="match status" value="1"/>
</dbReference>
<dbReference type="Pfam" id="PF00293">
    <property type="entry name" value="NUDIX"/>
    <property type="match status" value="1"/>
</dbReference>
<accession>A0A2U1FJ80</accession>
<dbReference type="PROSITE" id="PS00893">
    <property type="entry name" value="NUDIX_BOX"/>
    <property type="match status" value="1"/>
</dbReference>
<organism evidence="7 8">
    <name type="scientific">Actinomycetospora cinnamomea</name>
    <dbReference type="NCBI Taxonomy" id="663609"/>
    <lineage>
        <taxon>Bacteria</taxon>
        <taxon>Bacillati</taxon>
        <taxon>Actinomycetota</taxon>
        <taxon>Actinomycetes</taxon>
        <taxon>Pseudonocardiales</taxon>
        <taxon>Pseudonocardiaceae</taxon>
        <taxon>Actinomycetospora</taxon>
    </lineage>
</organism>
<gene>
    <name evidence="7" type="ORF">C8D89_103391</name>
</gene>
<evidence type="ECO:0000256" key="5">
    <source>
        <dbReference type="SAM" id="MobiDB-lite"/>
    </source>
</evidence>
<dbReference type="Proteomes" id="UP000245639">
    <property type="component" value="Unassembled WGS sequence"/>
</dbReference>
<keyword evidence="3 4" id="KW-0378">Hydrolase</keyword>